<protein>
    <submittedName>
        <fullName evidence="1">Uncharacterized protein</fullName>
    </submittedName>
</protein>
<name>A0A2N3L0Q0_9PROT</name>
<dbReference type="AlphaFoldDB" id="A0A2N3L0Q0"/>
<accession>A0A2N3L0Q0</accession>
<proteinExistence type="predicted"/>
<comment type="caution">
    <text evidence="1">The sequence shown here is derived from an EMBL/GenBank/DDBJ whole genome shotgun (WGS) entry which is preliminary data.</text>
</comment>
<dbReference type="EMBL" id="NXGX01000016">
    <property type="protein sequence ID" value="PKR56317.1"/>
    <property type="molecule type" value="Genomic_DNA"/>
</dbReference>
<evidence type="ECO:0000313" key="2">
    <source>
        <dbReference type="Proteomes" id="UP000233332"/>
    </source>
</evidence>
<gene>
    <name evidence="1" type="ORF">COO92_21650</name>
</gene>
<keyword evidence="2" id="KW-1185">Reference proteome</keyword>
<sequence length="201" mass="22644">MNHMGSSSTLLRFWVKLLARSTYSVTTSQVRHIKSVVVFVLPLIGLLSFLPNGAAQANSLGVALNKGDYLDWEYAVSAWTEFQTGSEFDKEWDQVMPAYEAHQDLIAGSRDEVLQKLANHPQGDLIKRGHDLRLVYDVWKDAYRSILPPGAKAQPWNQLSGWNCTYVKRRNIFTGGCNDMPDWRTETDVKNHNAFIASGGK</sequence>
<evidence type="ECO:0000313" key="1">
    <source>
        <dbReference type="EMBL" id="PKR56317.1"/>
    </source>
</evidence>
<reference evidence="1 2" key="1">
    <citation type="submission" date="2017-09" db="EMBL/GenBank/DDBJ databases">
        <title>Biodiversity and function of Thalassospira species in the particle-attached aromatic-hydrocarbon-degrading consortia from the surface seawater of the China South Sea.</title>
        <authorList>
            <person name="Dong C."/>
            <person name="Lai Q."/>
            <person name="Shao Z."/>
        </authorList>
    </citation>
    <scope>NUCLEOTIDE SEQUENCE [LARGE SCALE GENOMIC DNA]</scope>
    <source>
        <strain evidence="1 2">139Z-12</strain>
    </source>
</reference>
<organism evidence="1 2">
    <name type="scientific">Thalassospira lohafexi</name>
    <dbReference type="NCBI Taxonomy" id="744227"/>
    <lineage>
        <taxon>Bacteria</taxon>
        <taxon>Pseudomonadati</taxon>
        <taxon>Pseudomonadota</taxon>
        <taxon>Alphaproteobacteria</taxon>
        <taxon>Rhodospirillales</taxon>
        <taxon>Thalassospiraceae</taxon>
        <taxon>Thalassospira</taxon>
    </lineage>
</organism>
<dbReference type="Proteomes" id="UP000233332">
    <property type="component" value="Unassembled WGS sequence"/>
</dbReference>